<evidence type="ECO:0000313" key="7">
    <source>
        <dbReference type="WBParaSite" id="nRc.2.0.1.t00559-RA"/>
    </source>
</evidence>
<keyword evidence="3" id="KW-0406">Ion transport</keyword>
<dbReference type="Proteomes" id="UP000887565">
    <property type="component" value="Unplaced"/>
</dbReference>
<reference evidence="7" key="1">
    <citation type="submission" date="2022-11" db="UniProtKB">
        <authorList>
            <consortium name="WormBaseParasite"/>
        </authorList>
    </citation>
    <scope>IDENTIFICATION</scope>
</reference>
<evidence type="ECO:0000256" key="3">
    <source>
        <dbReference type="ARBA" id="ARBA00023065"/>
    </source>
</evidence>
<dbReference type="AlphaFoldDB" id="A0A915HGL0"/>
<dbReference type="InterPro" id="IPR013555">
    <property type="entry name" value="TRP_dom"/>
</dbReference>
<evidence type="ECO:0000256" key="1">
    <source>
        <dbReference type="ARBA" id="ARBA00022448"/>
    </source>
</evidence>
<keyword evidence="1" id="KW-0813">Transport</keyword>
<dbReference type="InterPro" id="IPR002153">
    <property type="entry name" value="TRPC_channel"/>
</dbReference>
<dbReference type="GO" id="GO:0070679">
    <property type="term" value="F:inositol 1,4,5 trisphosphate binding"/>
    <property type="evidence" value="ECO:0007669"/>
    <property type="project" value="TreeGrafter"/>
</dbReference>
<keyword evidence="2" id="KW-0677">Repeat</keyword>
<keyword evidence="6" id="KW-1185">Reference proteome</keyword>
<organism evidence="6 7">
    <name type="scientific">Romanomermis culicivorax</name>
    <name type="common">Nematode worm</name>
    <dbReference type="NCBI Taxonomy" id="13658"/>
    <lineage>
        <taxon>Eukaryota</taxon>
        <taxon>Metazoa</taxon>
        <taxon>Ecdysozoa</taxon>
        <taxon>Nematoda</taxon>
        <taxon>Enoplea</taxon>
        <taxon>Dorylaimia</taxon>
        <taxon>Mermithida</taxon>
        <taxon>Mermithoidea</taxon>
        <taxon>Mermithidae</taxon>
        <taxon>Romanomermis</taxon>
    </lineage>
</organism>
<proteinExistence type="predicted"/>
<evidence type="ECO:0000256" key="2">
    <source>
        <dbReference type="ARBA" id="ARBA00022737"/>
    </source>
</evidence>
<protein>
    <submittedName>
        <fullName evidence="7">Transient receptor ion channel domain-containing protein</fullName>
    </submittedName>
</protein>
<dbReference type="WBParaSite" id="nRc.2.0.1.t00559-RA">
    <property type="protein sequence ID" value="nRc.2.0.1.t00559-RA"/>
    <property type="gene ID" value="nRc.2.0.1.g00559"/>
</dbReference>
<dbReference type="GO" id="GO:0051480">
    <property type="term" value="P:regulation of cytosolic calcium ion concentration"/>
    <property type="evidence" value="ECO:0007669"/>
    <property type="project" value="TreeGrafter"/>
</dbReference>
<dbReference type="Pfam" id="PF08344">
    <property type="entry name" value="TRP_2"/>
    <property type="match status" value="1"/>
</dbReference>
<dbReference type="GO" id="GO:0005886">
    <property type="term" value="C:plasma membrane"/>
    <property type="evidence" value="ECO:0007669"/>
    <property type="project" value="TreeGrafter"/>
</dbReference>
<name>A0A915HGL0_ROMCU</name>
<dbReference type="GO" id="GO:0015279">
    <property type="term" value="F:store-operated calcium channel activity"/>
    <property type="evidence" value="ECO:0007669"/>
    <property type="project" value="TreeGrafter"/>
</dbReference>
<keyword evidence="4" id="KW-0407">Ion channel</keyword>
<dbReference type="PANTHER" id="PTHR10117:SF54">
    <property type="entry name" value="TRANSIENT RECEPTOR POTENTIAL-GAMMA PROTEIN"/>
    <property type="match status" value="1"/>
</dbReference>
<dbReference type="SMART" id="SM01420">
    <property type="entry name" value="TRP_2"/>
    <property type="match status" value="1"/>
</dbReference>
<evidence type="ECO:0000259" key="5">
    <source>
        <dbReference type="SMART" id="SM01420"/>
    </source>
</evidence>
<dbReference type="PANTHER" id="PTHR10117">
    <property type="entry name" value="TRANSIENT RECEPTOR POTENTIAL CHANNEL"/>
    <property type="match status" value="1"/>
</dbReference>
<sequence length="163" mass="18473">MTAIMLACLKNNFGIVKHLRQCGHTIKPSHRAECACEDCRIERKKGENMRSRERRLCAMRCLCSEAHLLQEGTEDPILESIMLSRELEKCQDVEKEVAEKYEILRLSLSKVPTELLAECTSDDQVEKILKNPLGSSSECSISLPRLRLALDMHNKECTSGNDP</sequence>
<feature type="domain" description="Transient receptor ion channel" evidence="5">
    <location>
        <begin position="34"/>
        <end position="98"/>
    </location>
</feature>
<dbReference type="GO" id="GO:0034703">
    <property type="term" value="C:cation channel complex"/>
    <property type="evidence" value="ECO:0007669"/>
    <property type="project" value="TreeGrafter"/>
</dbReference>
<evidence type="ECO:0000256" key="4">
    <source>
        <dbReference type="ARBA" id="ARBA00023303"/>
    </source>
</evidence>
<evidence type="ECO:0000313" key="6">
    <source>
        <dbReference type="Proteomes" id="UP000887565"/>
    </source>
</evidence>
<accession>A0A915HGL0</accession>